<reference evidence="8" key="1">
    <citation type="submission" date="2022-11" db="UniProtKB">
        <authorList>
            <consortium name="WormBaseParasite"/>
        </authorList>
    </citation>
    <scope>IDENTIFICATION</scope>
</reference>
<feature type="transmembrane region" description="Helical" evidence="5">
    <location>
        <begin position="183"/>
        <end position="205"/>
    </location>
</feature>
<dbReference type="InterPro" id="IPR020846">
    <property type="entry name" value="MFS_dom"/>
</dbReference>
<dbReference type="Pfam" id="PF07690">
    <property type="entry name" value="MFS_1"/>
    <property type="match status" value="1"/>
</dbReference>
<evidence type="ECO:0000313" key="8">
    <source>
        <dbReference type="WBParaSite" id="scaffold34946_cov233.g22036"/>
    </source>
</evidence>
<proteinExistence type="predicted"/>
<feature type="transmembrane region" description="Helical" evidence="5">
    <location>
        <begin position="76"/>
        <end position="101"/>
    </location>
</feature>
<name>A0A915MDW7_MELJA</name>
<feature type="transmembrane region" description="Helical" evidence="5">
    <location>
        <begin position="152"/>
        <end position="176"/>
    </location>
</feature>
<dbReference type="SUPFAM" id="SSF103473">
    <property type="entry name" value="MFS general substrate transporter"/>
    <property type="match status" value="2"/>
</dbReference>
<dbReference type="GO" id="GO:0022857">
    <property type="term" value="F:transmembrane transporter activity"/>
    <property type="evidence" value="ECO:0007669"/>
    <property type="project" value="InterPro"/>
</dbReference>
<evidence type="ECO:0000259" key="6">
    <source>
        <dbReference type="PROSITE" id="PS50850"/>
    </source>
</evidence>
<evidence type="ECO:0000256" key="3">
    <source>
        <dbReference type="ARBA" id="ARBA00022989"/>
    </source>
</evidence>
<evidence type="ECO:0000313" key="7">
    <source>
        <dbReference type="Proteomes" id="UP000887561"/>
    </source>
</evidence>
<dbReference type="PROSITE" id="PS50850">
    <property type="entry name" value="MFS"/>
    <property type="match status" value="1"/>
</dbReference>
<dbReference type="Proteomes" id="UP000887561">
    <property type="component" value="Unplaced"/>
</dbReference>
<evidence type="ECO:0000256" key="1">
    <source>
        <dbReference type="ARBA" id="ARBA00004141"/>
    </source>
</evidence>
<keyword evidence="4 5" id="KW-0472">Membrane</keyword>
<feature type="transmembrane region" description="Helical" evidence="5">
    <location>
        <begin position="225"/>
        <end position="243"/>
    </location>
</feature>
<dbReference type="WBParaSite" id="scaffold34946_cov233.g22036">
    <property type="protein sequence ID" value="scaffold34946_cov233.g22036"/>
    <property type="gene ID" value="scaffold34946_cov233.g22036"/>
</dbReference>
<keyword evidence="7" id="KW-1185">Reference proteome</keyword>
<comment type="subcellular location">
    <subcellularLocation>
        <location evidence="1">Membrane</location>
        <topology evidence="1">Multi-pass membrane protein</topology>
    </subcellularLocation>
</comment>
<keyword evidence="3 5" id="KW-1133">Transmembrane helix</keyword>
<feature type="transmembrane region" description="Helical" evidence="5">
    <location>
        <begin position="255"/>
        <end position="271"/>
    </location>
</feature>
<feature type="domain" description="Major facilitator superfamily (MFS) profile" evidence="6">
    <location>
        <begin position="1"/>
        <end position="273"/>
    </location>
</feature>
<dbReference type="GO" id="GO:0016020">
    <property type="term" value="C:membrane"/>
    <property type="evidence" value="ECO:0007669"/>
    <property type="project" value="UniProtKB-SubCell"/>
</dbReference>
<dbReference type="InterPro" id="IPR036259">
    <property type="entry name" value="MFS_trans_sf"/>
</dbReference>
<sequence length="273" mass="30002">MVHDFVIGNSAKLLLQNLDADKLLNQFGKYGRYQFGINCESSGILDHANGVFMIGNFMAAPFSTYLADRYGRRLTFLIPLWIIIFLTIACAFSPTFIWFLIFRFLSGACGAAVMVVGFVITVEAVAGSFRIVLNFLYWALTLYSVDLHKNKMVGFFLSAVVEIPAGIISMILLMICGRRTVTVISLTGQAISLGLTIFTPLMNTVAWASAPLLLSEMAPTTIRNMSYGFVSTIGELGSVLAPYMKRIGDENKQKGIIALMSILAVLVSVIFKF</sequence>
<dbReference type="PANTHER" id="PTHR24064">
    <property type="entry name" value="SOLUTE CARRIER FAMILY 22 MEMBER"/>
    <property type="match status" value="1"/>
</dbReference>
<keyword evidence="2 5" id="KW-0812">Transmembrane</keyword>
<dbReference type="InterPro" id="IPR011701">
    <property type="entry name" value="MFS"/>
</dbReference>
<protein>
    <submittedName>
        <fullName evidence="8">Major facilitator superfamily (MFS) profile domain-containing protein</fullName>
    </submittedName>
</protein>
<feature type="transmembrane region" description="Helical" evidence="5">
    <location>
        <begin position="113"/>
        <end position="140"/>
    </location>
</feature>
<evidence type="ECO:0000256" key="2">
    <source>
        <dbReference type="ARBA" id="ARBA00022692"/>
    </source>
</evidence>
<organism evidence="7 8">
    <name type="scientific">Meloidogyne javanica</name>
    <name type="common">Root-knot nematode worm</name>
    <dbReference type="NCBI Taxonomy" id="6303"/>
    <lineage>
        <taxon>Eukaryota</taxon>
        <taxon>Metazoa</taxon>
        <taxon>Ecdysozoa</taxon>
        <taxon>Nematoda</taxon>
        <taxon>Chromadorea</taxon>
        <taxon>Rhabditida</taxon>
        <taxon>Tylenchina</taxon>
        <taxon>Tylenchomorpha</taxon>
        <taxon>Tylenchoidea</taxon>
        <taxon>Meloidogynidae</taxon>
        <taxon>Meloidogyninae</taxon>
        <taxon>Meloidogyne</taxon>
        <taxon>Meloidogyne incognita group</taxon>
    </lineage>
</organism>
<accession>A0A915MDW7</accession>
<dbReference type="AlphaFoldDB" id="A0A915MDW7"/>
<evidence type="ECO:0000256" key="5">
    <source>
        <dbReference type="SAM" id="Phobius"/>
    </source>
</evidence>
<dbReference type="Gene3D" id="1.20.1250.20">
    <property type="entry name" value="MFS general substrate transporter like domains"/>
    <property type="match status" value="2"/>
</dbReference>
<evidence type="ECO:0000256" key="4">
    <source>
        <dbReference type="ARBA" id="ARBA00023136"/>
    </source>
</evidence>